<accession>A0A6I3T5K2</accession>
<reference evidence="2 3" key="3">
    <citation type="submission" date="2019-11" db="EMBL/GenBank/DDBJ databases">
        <title>Type strains purchased from KCTC, JCM and DSMZ.</title>
        <authorList>
            <person name="Lu H."/>
        </authorList>
    </citation>
    <scope>NUCLEOTIDE SEQUENCE [LARGE SCALE GENOMIC DNA]</scope>
    <source>
        <strain evidence="2 3">KCTC 52429</strain>
    </source>
</reference>
<protein>
    <submittedName>
        <fullName evidence="2">Uncharacterized protein</fullName>
    </submittedName>
</protein>
<evidence type="ECO:0000313" key="3">
    <source>
        <dbReference type="Proteomes" id="UP000430634"/>
    </source>
</evidence>
<reference evidence="1" key="4">
    <citation type="submission" date="2024-05" db="EMBL/GenBank/DDBJ databases">
        <authorList>
            <person name="Sun Q."/>
            <person name="Zhou Y."/>
        </authorList>
    </citation>
    <scope>NUCLEOTIDE SEQUENCE</scope>
    <source>
        <strain evidence="1">CGMCC 1.15931</strain>
    </source>
</reference>
<reference evidence="1" key="1">
    <citation type="journal article" date="2014" name="Int. J. Syst. Evol. Microbiol.">
        <title>Complete genome of a new Firmicutes species belonging to the dominant human colonic microbiota ('Ruminococcus bicirculans') reveals two chromosomes and a selective capacity to utilize plant glucans.</title>
        <authorList>
            <consortium name="NISC Comparative Sequencing Program"/>
            <person name="Wegmann U."/>
            <person name="Louis P."/>
            <person name="Goesmann A."/>
            <person name="Henrissat B."/>
            <person name="Duncan S.H."/>
            <person name="Flint H.J."/>
        </authorList>
    </citation>
    <scope>NUCLEOTIDE SEQUENCE</scope>
    <source>
        <strain evidence="1">CGMCC 1.15931</strain>
    </source>
</reference>
<name>A0A6I3T5K2_9BURK</name>
<gene>
    <name evidence="1" type="ORF">GCM10011572_15780</name>
    <name evidence="2" type="ORF">GM672_25145</name>
</gene>
<evidence type="ECO:0000313" key="2">
    <source>
        <dbReference type="EMBL" id="MTV56016.1"/>
    </source>
</evidence>
<dbReference type="EMBL" id="BMKG01000005">
    <property type="protein sequence ID" value="GGB94683.1"/>
    <property type="molecule type" value="Genomic_DNA"/>
</dbReference>
<sequence>MLAVFGADYDAVRGHASADPATDDMPLIMTAHSSQRLPSGETALVVVGHFRRPAGEELLGDAAGAPVNLYLLRQQGSAWTVTRRHEGIAESEGHGHGMELRWVTLGRGIPGLAIERHWLGQGYVGAWLSLFDPASARPADLTGQGIMIKSDNRDTCERACWSGQASWRLVPGAGRYHDLVLSISGEASGASADAEGNDEQAAGELPPARSLAGTARYTFEQASYRLREGENTLPSF</sequence>
<dbReference type="Proteomes" id="UP000430634">
    <property type="component" value="Unassembled WGS sequence"/>
</dbReference>
<comment type="caution">
    <text evidence="2">The sequence shown here is derived from an EMBL/GenBank/DDBJ whole genome shotgun (WGS) entry which is preliminary data.</text>
</comment>
<keyword evidence="4" id="KW-1185">Reference proteome</keyword>
<dbReference type="EMBL" id="WNKZ01000123">
    <property type="protein sequence ID" value="MTV56016.1"/>
    <property type="molecule type" value="Genomic_DNA"/>
</dbReference>
<dbReference type="AlphaFoldDB" id="A0A6I3T5K2"/>
<reference evidence="4" key="2">
    <citation type="journal article" date="2019" name="Int. J. Syst. Evol. Microbiol.">
        <title>The Global Catalogue of Microorganisms (GCM) 10K type strain sequencing project: providing services to taxonomists for standard genome sequencing and annotation.</title>
        <authorList>
            <consortium name="The Broad Institute Genomics Platform"/>
            <consortium name="The Broad Institute Genome Sequencing Center for Infectious Disease"/>
            <person name="Wu L."/>
            <person name="Ma J."/>
        </authorList>
    </citation>
    <scope>NUCLEOTIDE SEQUENCE [LARGE SCALE GENOMIC DNA]</scope>
    <source>
        <strain evidence="4">CGMCC 1.15931</strain>
    </source>
</reference>
<organism evidence="2 3">
    <name type="scientific">Pseudoduganella buxea</name>
    <dbReference type="NCBI Taxonomy" id="1949069"/>
    <lineage>
        <taxon>Bacteria</taxon>
        <taxon>Pseudomonadati</taxon>
        <taxon>Pseudomonadota</taxon>
        <taxon>Betaproteobacteria</taxon>
        <taxon>Burkholderiales</taxon>
        <taxon>Oxalobacteraceae</taxon>
        <taxon>Telluria group</taxon>
        <taxon>Pseudoduganella</taxon>
    </lineage>
</organism>
<evidence type="ECO:0000313" key="4">
    <source>
        <dbReference type="Proteomes" id="UP000622638"/>
    </source>
</evidence>
<dbReference type="OrthoDB" id="8753036at2"/>
<dbReference type="RefSeq" id="WP_155473266.1">
    <property type="nucleotide sequence ID" value="NZ_BMKG01000005.1"/>
</dbReference>
<evidence type="ECO:0000313" key="1">
    <source>
        <dbReference type="EMBL" id="GGB94683.1"/>
    </source>
</evidence>
<proteinExistence type="predicted"/>
<dbReference type="Proteomes" id="UP000622638">
    <property type="component" value="Unassembled WGS sequence"/>
</dbReference>